<dbReference type="GO" id="GO:0008289">
    <property type="term" value="F:lipid binding"/>
    <property type="evidence" value="ECO:0007669"/>
    <property type="project" value="UniProtKB-KW"/>
</dbReference>
<dbReference type="AlphaFoldDB" id="A0A2Z4UDW4"/>
<dbReference type="NCBIfam" id="TIGR00762">
    <property type="entry name" value="DegV"/>
    <property type="match status" value="1"/>
</dbReference>
<dbReference type="Gene3D" id="3.30.1180.10">
    <property type="match status" value="1"/>
</dbReference>
<dbReference type="Gene3D" id="3.40.50.10170">
    <property type="match status" value="1"/>
</dbReference>
<reference evidence="3" key="1">
    <citation type="submission" date="2018-06" db="EMBL/GenBank/DDBJ databases">
        <title>Description of Blautia argi sp. nov., a new anaerobic isolated from dog feces.</title>
        <authorList>
            <person name="Chang Y.-H."/>
            <person name="Paek J."/>
            <person name="Shin Y."/>
        </authorList>
    </citation>
    <scope>NUCLEOTIDE SEQUENCE [LARGE SCALE GENOMIC DNA]</scope>
    <source>
        <strain evidence="3">KCTC 15426</strain>
    </source>
</reference>
<dbReference type="PROSITE" id="PS51482">
    <property type="entry name" value="DEGV"/>
    <property type="match status" value="1"/>
</dbReference>
<dbReference type="PANTHER" id="PTHR33434:SF2">
    <property type="entry name" value="FATTY ACID-BINDING PROTEIN TM_1468"/>
    <property type="match status" value="1"/>
</dbReference>
<dbReference type="InterPro" id="IPR043168">
    <property type="entry name" value="DegV_C"/>
</dbReference>
<name>A0A2Z4UDW4_9FIRM</name>
<sequence>MKFAIISDSSCDLAESYVEQEQVSVVPFYVSFDGEHYLKEGKEAKITEFYQKMADNPECYPKTSMPSVQDYIDAFRSFAEKEIPVLCICLTQTFSGSMQAAVNAKAEVEEEFPNARIEILDSQLVTGLQGLLVKEAVRLRNAELELDEALPALEQIRSTGHIFFTTKDLKYLEHGGRIGKAACLAGSMLNIKPILQFYDRELGPTELCRGRKKSLHKIIEKFFSYVEQEKICLEDYMLITGEGLDVPEYQTFKEELKTDLKKRGYEIEQWEEIQIGATIGVHTGPYPLGVGILKKCKIEN</sequence>
<dbReference type="InterPro" id="IPR050270">
    <property type="entry name" value="DegV_domain_contain"/>
</dbReference>
<dbReference type="Pfam" id="PF02645">
    <property type="entry name" value="DegV"/>
    <property type="match status" value="1"/>
</dbReference>
<proteinExistence type="predicted"/>
<keyword evidence="1" id="KW-0446">Lipid-binding</keyword>
<gene>
    <name evidence="2" type="ORF">DQQ01_13575</name>
</gene>
<evidence type="ECO:0000313" key="3">
    <source>
        <dbReference type="Proteomes" id="UP000250003"/>
    </source>
</evidence>
<dbReference type="EMBL" id="CP030280">
    <property type="protein sequence ID" value="AWY98994.1"/>
    <property type="molecule type" value="Genomic_DNA"/>
</dbReference>
<protein>
    <submittedName>
        <fullName evidence="2">DegV family protein</fullName>
    </submittedName>
</protein>
<evidence type="ECO:0000256" key="1">
    <source>
        <dbReference type="ARBA" id="ARBA00023121"/>
    </source>
</evidence>
<keyword evidence="3" id="KW-1185">Reference proteome</keyword>
<dbReference type="OrthoDB" id="9781230at2"/>
<accession>A0A2Z4UDW4</accession>
<dbReference type="Proteomes" id="UP000250003">
    <property type="component" value="Chromosome"/>
</dbReference>
<dbReference type="PANTHER" id="PTHR33434">
    <property type="entry name" value="DEGV DOMAIN-CONTAINING PROTEIN DR_1986-RELATED"/>
    <property type="match status" value="1"/>
</dbReference>
<dbReference type="KEGG" id="blau:DQQ01_13575"/>
<dbReference type="SUPFAM" id="SSF82549">
    <property type="entry name" value="DAK1/DegV-like"/>
    <property type="match status" value="1"/>
</dbReference>
<evidence type="ECO:0000313" key="2">
    <source>
        <dbReference type="EMBL" id="AWY98994.1"/>
    </source>
</evidence>
<organism evidence="2 3">
    <name type="scientific">Blautia argi</name>
    <dbReference type="NCBI Taxonomy" id="1912897"/>
    <lineage>
        <taxon>Bacteria</taxon>
        <taxon>Bacillati</taxon>
        <taxon>Bacillota</taxon>
        <taxon>Clostridia</taxon>
        <taxon>Lachnospirales</taxon>
        <taxon>Lachnospiraceae</taxon>
        <taxon>Blautia</taxon>
    </lineage>
</organism>
<dbReference type="InterPro" id="IPR003797">
    <property type="entry name" value="DegV"/>
</dbReference>
<dbReference type="RefSeq" id="WP_111920454.1">
    <property type="nucleotide sequence ID" value="NZ_CAUWHR010000014.1"/>
</dbReference>